<reference evidence="5" key="2">
    <citation type="journal article" date="2023" name="IMA Fungus">
        <title>Comparative genomic study of the Penicillium genus elucidates a diverse pangenome and 15 lateral gene transfer events.</title>
        <authorList>
            <person name="Petersen C."/>
            <person name="Sorensen T."/>
            <person name="Nielsen M.R."/>
            <person name="Sondergaard T.E."/>
            <person name="Sorensen J.L."/>
            <person name="Fitzpatrick D.A."/>
            <person name="Frisvad J.C."/>
            <person name="Nielsen K.L."/>
        </authorList>
    </citation>
    <scope>NUCLEOTIDE SEQUENCE</scope>
    <source>
        <strain evidence="5">IBT 26290</strain>
    </source>
</reference>
<sequence>MTTPEDAFQRLAGVFASRGNAILEIEIIPPSLGSPFLRDVCSIGITKKALVQAFTVARRLFVKHQASMTADALLASLLKPNMTPGEESDLVTTEIVLLFDCEHLTACNWRKRRLLAALTRRQNASNQTRELVQMFKTELTLLQSYQCSPLHRHTKSPTLWSHRLWVRKQLLQLELQSPQALLDLEREELDVVLRAAALHPKNYYAFTYMRQIHALLASTATSAKGHPSWAGELARVLLDPVLDWCLARPRDISGWTFEIYLLGHVSEQSARSETVGRVLRFARDIGWEGESLWTFIDQAVRQFGLESVVDETFLHDTEQAPHVPAPASTTVDQQPPPKWPWRARLARARAYWAVYGHGHGPGHDT</sequence>
<evidence type="ECO:0000313" key="5">
    <source>
        <dbReference type="EMBL" id="KAJ5176393.1"/>
    </source>
</evidence>
<dbReference type="GO" id="GO:0008318">
    <property type="term" value="F:protein prenyltransferase activity"/>
    <property type="evidence" value="ECO:0007669"/>
    <property type="project" value="InterPro"/>
</dbReference>
<evidence type="ECO:0008006" key="7">
    <source>
        <dbReference type="Google" id="ProtNLM"/>
    </source>
</evidence>
<keyword evidence="6" id="KW-1185">Reference proteome</keyword>
<evidence type="ECO:0000256" key="1">
    <source>
        <dbReference type="ARBA" id="ARBA00006734"/>
    </source>
</evidence>
<keyword evidence="2" id="KW-0637">Prenyltransferase</keyword>
<dbReference type="RefSeq" id="XP_056548001.1">
    <property type="nucleotide sequence ID" value="XM_056684395.1"/>
</dbReference>
<dbReference type="OrthoDB" id="5358702at2759"/>
<comment type="caution">
    <text evidence="5">The sequence shown here is derived from an EMBL/GenBank/DDBJ whole genome shotgun (WGS) entry which is preliminary data.</text>
</comment>
<dbReference type="PANTHER" id="PTHR11129">
    <property type="entry name" value="PROTEIN FARNESYLTRANSFERASE ALPHA SUBUNIT/RAB GERANYLGERANYL TRANSFERASE ALPHA SUBUNIT"/>
    <property type="match status" value="1"/>
</dbReference>
<evidence type="ECO:0000256" key="3">
    <source>
        <dbReference type="ARBA" id="ARBA00022679"/>
    </source>
</evidence>
<comment type="similarity">
    <text evidence="1">Belongs to the protein prenyltransferase subunit alpha family.</text>
</comment>
<keyword evidence="4" id="KW-0677">Repeat</keyword>
<evidence type="ECO:0000256" key="2">
    <source>
        <dbReference type="ARBA" id="ARBA00022602"/>
    </source>
</evidence>
<dbReference type="GeneID" id="81423571"/>
<dbReference type="InterPro" id="IPR002088">
    <property type="entry name" value="Prenyl_trans_a"/>
</dbReference>
<dbReference type="EMBL" id="JAPQKN010000001">
    <property type="protein sequence ID" value="KAJ5176393.1"/>
    <property type="molecule type" value="Genomic_DNA"/>
</dbReference>
<dbReference type="GO" id="GO:0005737">
    <property type="term" value="C:cytoplasm"/>
    <property type="evidence" value="ECO:0007669"/>
    <property type="project" value="TreeGrafter"/>
</dbReference>
<dbReference type="AlphaFoldDB" id="A0A9W9IEY5"/>
<keyword evidence="3" id="KW-0808">Transferase</keyword>
<reference evidence="5" key="1">
    <citation type="submission" date="2022-11" db="EMBL/GenBank/DDBJ databases">
        <authorList>
            <person name="Petersen C."/>
        </authorList>
    </citation>
    <scope>NUCLEOTIDE SEQUENCE</scope>
    <source>
        <strain evidence="5">IBT 26290</strain>
    </source>
</reference>
<name>A0A9W9IEY5_9EURO</name>
<dbReference type="SUPFAM" id="SSF48439">
    <property type="entry name" value="Protein prenylyltransferase"/>
    <property type="match status" value="1"/>
</dbReference>
<protein>
    <recommendedName>
        <fullName evidence="7">Protein prenyltransferase</fullName>
    </recommendedName>
</protein>
<gene>
    <name evidence="5" type="ORF">N7482_002270</name>
</gene>
<dbReference type="Pfam" id="PF01239">
    <property type="entry name" value="PPTA"/>
    <property type="match status" value="1"/>
</dbReference>
<organism evidence="5 6">
    <name type="scientific">Penicillium canariense</name>
    <dbReference type="NCBI Taxonomy" id="189055"/>
    <lineage>
        <taxon>Eukaryota</taxon>
        <taxon>Fungi</taxon>
        <taxon>Dikarya</taxon>
        <taxon>Ascomycota</taxon>
        <taxon>Pezizomycotina</taxon>
        <taxon>Eurotiomycetes</taxon>
        <taxon>Eurotiomycetidae</taxon>
        <taxon>Eurotiales</taxon>
        <taxon>Aspergillaceae</taxon>
        <taxon>Penicillium</taxon>
    </lineage>
</organism>
<dbReference type="PANTHER" id="PTHR11129:SF3">
    <property type="entry name" value="PROTEIN PRENYLTRANSFERASE ALPHA SUBUNIT REPEAT-CONTAINING PROTEIN 1"/>
    <property type="match status" value="1"/>
</dbReference>
<evidence type="ECO:0000256" key="4">
    <source>
        <dbReference type="ARBA" id="ARBA00022737"/>
    </source>
</evidence>
<dbReference type="Gene3D" id="1.25.40.120">
    <property type="entry name" value="Protein prenylyltransferase"/>
    <property type="match status" value="1"/>
</dbReference>
<proteinExistence type="inferred from homology"/>
<dbReference type="Proteomes" id="UP001149163">
    <property type="component" value="Unassembled WGS sequence"/>
</dbReference>
<accession>A0A9W9IEY5</accession>
<evidence type="ECO:0000313" key="6">
    <source>
        <dbReference type="Proteomes" id="UP001149163"/>
    </source>
</evidence>